<dbReference type="GO" id="GO:0005789">
    <property type="term" value="C:endoplasmic reticulum membrane"/>
    <property type="evidence" value="ECO:0007669"/>
    <property type="project" value="UniProtKB-SubCell"/>
</dbReference>
<comment type="pathway">
    <text evidence="4">Lipid metabolism.</text>
</comment>
<dbReference type="InterPro" id="IPR023213">
    <property type="entry name" value="CAT-like_dom_sf"/>
</dbReference>
<comment type="pathway">
    <text evidence="3">Glycerolipid metabolism; triacylglycerol biosynthesis.</text>
</comment>
<dbReference type="Pfam" id="PF06974">
    <property type="entry name" value="WS_DGAT_C"/>
    <property type="match status" value="1"/>
</dbReference>
<evidence type="ECO:0000256" key="7">
    <source>
        <dbReference type="ARBA" id="ARBA00023315"/>
    </source>
</evidence>
<keyword evidence="14" id="KW-1185">Reference proteome</keyword>
<dbReference type="InterPro" id="IPR045034">
    <property type="entry name" value="O-acyltransferase_WSD1-like"/>
</dbReference>
<sequence length="535" mass="59217">MDYPKEIGGLRWRKTSSLKPINVGEANARKERGEEEEEELLSPAARLFHEPNFNVYIIAILGCKTRIDPDLVRAKLPHTLLKHPRFSSLQVPVEGGKEEKQLKWVPSAVNLDNHVIVPPEIDQSTFAGDADAGKKFVEDYISDLTKTKIDGSKQPLWDLHLLNVRTSEPDAEAVGVFRIHHSLGDGVSLTSLLLACTRQIADPDALPTIPTPRKKKEEGLLAGRGRNGGVLGRGFWRAVVAVWTAAVLMWNTAVDVAAFLLTAIWVEDTKTPLKGPHGVEFLPRRFVWKSMSLDDFKLVKNAMNATINDVALGATQAGLSRYLNRKYVNAGGSENDGEQNNSLPAGSIRLRSTLLVNVRPGPGIQAMADMMEKDTEVKWGNWIGFILLPFTIGIRDDPLDYVRQAKAVVDRKKRSLEALFTFSIAEFVLKLFGTRRSNALSHRIITRTTLCFTNLVGPLEEIGYYGHPLAFLAPSSFNQPHGLMINFQSCVDKMTVVLSVDESTIPDPHQLCDDIVHSLELIKNAVISSHGLSQS</sequence>
<dbReference type="GO" id="GO:0005886">
    <property type="term" value="C:plasma membrane"/>
    <property type="evidence" value="ECO:0007669"/>
    <property type="project" value="UniProtKB-SubCell"/>
</dbReference>
<evidence type="ECO:0000313" key="13">
    <source>
        <dbReference type="EMBL" id="CAI0561841.1"/>
    </source>
</evidence>
<evidence type="ECO:0000256" key="6">
    <source>
        <dbReference type="ARBA" id="ARBA00022824"/>
    </source>
</evidence>
<evidence type="ECO:0000256" key="2">
    <source>
        <dbReference type="ARBA" id="ARBA00004586"/>
    </source>
</evidence>
<dbReference type="InterPro" id="IPR004255">
    <property type="entry name" value="O-acyltransferase_WSD1_N"/>
</dbReference>
<evidence type="ECO:0000256" key="3">
    <source>
        <dbReference type="ARBA" id="ARBA00004771"/>
    </source>
</evidence>
<evidence type="ECO:0000256" key="10">
    <source>
        <dbReference type="ARBA" id="ARBA00048109"/>
    </source>
</evidence>
<keyword evidence="6" id="KW-0256">Endoplasmic reticulum</keyword>
<name>A0AAV0RUV2_9ROSI</name>
<evidence type="ECO:0000256" key="8">
    <source>
        <dbReference type="ARBA" id="ARBA00024360"/>
    </source>
</evidence>
<evidence type="ECO:0000256" key="4">
    <source>
        <dbReference type="ARBA" id="ARBA00005189"/>
    </source>
</evidence>
<gene>
    <name evidence="13" type="ORF">LITE_LOCUS50059</name>
</gene>
<dbReference type="EMBL" id="CAMGYJ010000011">
    <property type="protein sequence ID" value="CAI0561841.1"/>
    <property type="molecule type" value="Genomic_DNA"/>
</dbReference>
<feature type="domain" description="O-acyltransferase WSD1-like N-terminal" evidence="11">
    <location>
        <begin position="130"/>
        <end position="311"/>
    </location>
</feature>
<keyword evidence="7" id="KW-0012">Acyltransferase</keyword>
<dbReference type="GO" id="GO:0004144">
    <property type="term" value="F:diacylglycerol O-acyltransferase activity"/>
    <property type="evidence" value="ECO:0007669"/>
    <property type="project" value="UniProtKB-EC"/>
</dbReference>
<evidence type="ECO:0008006" key="15">
    <source>
        <dbReference type="Google" id="ProtNLM"/>
    </source>
</evidence>
<evidence type="ECO:0000259" key="11">
    <source>
        <dbReference type="Pfam" id="PF03007"/>
    </source>
</evidence>
<dbReference type="GO" id="GO:0019432">
    <property type="term" value="P:triglyceride biosynthetic process"/>
    <property type="evidence" value="ECO:0007669"/>
    <property type="project" value="TreeGrafter"/>
</dbReference>
<comment type="subcellular location">
    <subcellularLocation>
        <location evidence="1">Cell membrane</location>
        <topology evidence="1">Single-pass membrane protein</topology>
    </subcellularLocation>
    <subcellularLocation>
        <location evidence="2">Endoplasmic reticulum membrane</location>
    </subcellularLocation>
</comment>
<dbReference type="GO" id="GO:0047196">
    <property type="term" value="F:long-chain-alcohol O-fatty-acyltransferase activity"/>
    <property type="evidence" value="ECO:0007669"/>
    <property type="project" value="UniProtKB-EC"/>
</dbReference>
<dbReference type="PANTHER" id="PTHR31650">
    <property type="entry name" value="O-ACYLTRANSFERASE (WSD1-LIKE) FAMILY PROTEIN"/>
    <property type="match status" value="1"/>
</dbReference>
<dbReference type="AlphaFoldDB" id="A0AAV0RUV2"/>
<protein>
    <recommendedName>
        <fullName evidence="15">Diacylglycerol O-acyltransferase</fullName>
    </recommendedName>
</protein>
<dbReference type="Proteomes" id="UP001154282">
    <property type="component" value="Unassembled WGS sequence"/>
</dbReference>
<comment type="catalytic activity">
    <reaction evidence="9">
        <text>a long chain fatty alcohol + a fatty acyl-CoA = a long-chain alcohol wax ester + CoA</text>
        <dbReference type="Rhea" id="RHEA:38443"/>
        <dbReference type="ChEBI" id="CHEBI:17135"/>
        <dbReference type="ChEBI" id="CHEBI:57287"/>
        <dbReference type="ChEBI" id="CHEBI:77636"/>
        <dbReference type="ChEBI" id="CHEBI:235323"/>
        <dbReference type="EC" id="2.3.1.75"/>
    </reaction>
</comment>
<evidence type="ECO:0000256" key="9">
    <source>
        <dbReference type="ARBA" id="ARBA00047604"/>
    </source>
</evidence>
<comment type="catalytic activity">
    <reaction evidence="10">
        <text>an acyl-CoA + a 1,2-diacyl-sn-glycerol = a triacyl-sn-glycerol + CoA</text>
        <dbReference type="Rhea" id="RHEA:10868"/>
        <dbReference type="ChEBI" id="CHEBI:17815"/>
        <dbReference type="ChEBI" id="CHEBI:57287"/>
        <dbReference type="ChEBI" id="CHEBI:58342"/>
        <dbReference type="ChEBI" id="CHEBI:64615"/>
        <dbReference type="EC" id="2.3.1.20"/>
    </reaction>
</comment>
<dbReference type="SUPFAM" id="SSF52777">
    <property type="entry name" value="CoA-dependent acyltransferases"/>
    <property type="match status" value="1"/>
</dbReference>
<keyword evidence="5" id="KW-0808">Transferase</keyword>
<comment type="caution">
    <text evidence="13">The sequence shown here is derived from an EMBL/GenBank/DDBJ whole genome shotgun (WGS) entry which is preliminary data.</text>
</comment>
<evidence type="ECO:0000256" key="5">
    <source>
        <dbReference type="ARBA" id="ARBA00022679"/>
    </source>
</evidence>
<dbReference type="PANTHER" id="PTHR31650:SF74">
    <property type="entry name" value="O-ACYLTRANSFERASE WSD1-LIKE"/>
    <property type="match status" value="1"/>
</dbReference>
<evidence type="ECO:0000313" key="14">
    <source>
        <dbReference type="Proteomes" id="UP001154282"/>
    </source>
</evidence>
<accession>A0AAV0RUV2</accession>
<organism evidence="13 14">
    <name type="scientific">Linum tenue</name>
    <dbReference type="NCBI Taxonomy" id="586396"/>
    <lineage>
        <taxon>Eukaryota</taxon>
        <taxon>Viridiplantae</taxon>
        <taxon>Streptophyta</taxon>
        <taxon>Embryophyta</taxon>
        <taxon>Tracheophyta</taxon>
        <taxon>Spermatophyta</taxon>
        <taxon>Magnoliopsida</taxon>
        <taxon>eudicotyledons</taxon>
        <taxon>Gunneridae</taxon>
        <taxon>Pentapetalae</taxon>
        <taxon>rosids</taxon>
        <taxon>fabids</taxon>
        <taxon>Malpighiales</taxon>
        <taxon>Linaceae</taxon>
        <taxon>Linum</taxon>
    </lineage>
</organism>
<comment type="similarity">
    <text evidence="8">In the N-terminal section; belongs to the long-chain O-acyltransferase family.</text>
</comment>
<reference evidence="13" key="1">
    <citation type="submission" date="2022-08" db="EMBL/GenBank/DDBJ databases">
        <authorList>
            <person name="Gutierrez-Valencia J."/>
        </authorList>
    </citation>
    <scope>NUCLEOTIDE SEQUENCE</scope>
</reference>
<dbReference type="Gene3D" id="3.30.559.10">
    <property type="entry name" value="Chloramphenicol acetyltransferase-like domain"/>
    <property type="match status" value="1"/>
</dbReference>
<dbReference type="Pfam" id="PF03007">
    <property type="entry name" value="WS_DGAT_cat"/>
    <property type="match status" value="1"/>
</dbReference>
<evidence type="ECO:0000256" key="1">
    <source>
        <dbReference type="ARBA" id="ARBA00004162"/>
    </source>
</evidence>
<dbReference type="InterPro" id="IPR009721">
    <property type="entry name" value="O-acyltransferase_WSD1_C"/>
</dbReference>
<feature type="domain" description="O-acyltransferase WSD1 C-terminal" evidence="12">
    <location>
        <begin position="379"/>
        <end position="523"/>
    </location>
</feature>
<proteinExistence type="inferred from homology"/>
<evidence type="ECO:0000259" key="12">
    <source>
        <dbReference type="Pfam" id="PF06974"/>
    </source>
</evidence>